<feature type="region of interest" description="Disordered" evidence="1">
    <location>
        <begin position="1"/>
        <end position="20"/>
    </location>
</feature>
<reference evidence="2" key="1">
    <citation type="submission" date="2023-03" db="EMBL/GenBank/DDBJ databases">
        <title>Massive genome expansion in bonnet fungi (Mycena s.s.) driven by repeated elements and novel gene families across ecological guilds.</title>
        <authorList>
            <consortium name="Lawrence Berkeley National Laboratory"/>
            <person name="Harder C.B."/>
            <person name="Miyauchi S."/>
            <person name="Viragh M."/>
            <person name="Kuo A."/>
            <person name="Thoen E."/>
            <person name="Andreopoulos B."/>
            <person name="Lu D."/>
            <person name="Skrede I."/>
            <person name="Drula E."/>
            <person name="Henrissat B."/>
            <person name="Morin E."/>
            <person name="Kohler A."/>
            <person name="Barry K."/>
            <person name="LaButti K."/>
            <person name="Morin E."/>
            <person name="Salamov A."/>
            <person name="Lipzen A."/>
            <person name="Mereny Z."/>
            <person name="Hegedus B."/>
            <person name="Baldrian P."/>
            <person name="Stursova M."/>
            <person name="Weitz H."/>
            <person name="Taylor A."/>
            <person name="Grigoriev I.V."/>
            <person name="Nagy L.G."/>
            <person name="Martin F."/>
            <person name="Kauserud H."/>
        </authorList>
    </citation>
    <scope>NUCLEOTIDE SEQUENCE</scope>
    <source>
        <strain evidence="2">9144</strain>
    </source>
</reference>
<feature type="compositionally biased region" description="Polar residues" evidence="1">
    <location>
        <begin position="1"/>
        <end position="11"/>
    </location>
</feature>
<name>A0AAD6YV88_9AGAR</name>
<evidence type="ECO:0000313" key="2">
    <source>
        <dbReference type="EMBL" id="KAJ7230020.1"/>
    </source>
</evidence>
<feature type="region of interest" description="Disordered" evidence="1">
    <location>
        <begin position="887"/>
        <end position="952"/>
    </location>
</feature>
<proteinExistence type="predicted"/>
<protein>
    <recommendedName>
        <fullName evidence="4">EF-hand domain-containing protein</fullName>
    </recommendedName>
</protein>
<keyword evidence="3" id="KW-1185">Reference proteome</keyword>
<evidence type="ECO:0000256" key="1">
    <source>
        <dbReference type="SAM" id="MobiDB-lite"/>
    </source>
</evidence>
<dbReference type="SUPFAM" id="SSF57850">
    <property type="entry name" value="RING/U-box"/>
    <property type="match status" value="1"/>
</dbReference>
<dbReference type="Proteomes" id="UP001219525">
    <property type="component" value="Unassembled WGS sequence"/>
</dbReference>
<feature type="region of interest" description="Disordered" evidence="1">
    <location>
        <begin position="750"/>
        <end position="770"/>
    </location>
</feature>
<feature type="compositionally biased region" description="Low complexity" evidence="1">
    <location>
        <begin position="940"/>
        <end position="951"/>
    </location>
</feature>
<evidence type="ECO:0008006" key="4">
    <source>
        <dbReference type="Google" id="ProtNLM"/>
    </source>
</evidence>
<feature type="compositionally biased region" description="Acidic residues" evidence="1">
    <location>
        <begin position="897"/>
        <end position="936"/>
    </location>
</feature>
<gene>
    <name evidence="2" type="ORF">GGX14DRAFT_581900</name>
</gene>
<accession>A0AAD6YV88</accession>
<feature type="compositionally biased region" description="Acidic residues" evidence="1">
    <location>
        <begin position="750"/>
        <end position="768"/>
    </location>
</feature>
<feature type="region of interest" description="Disordered" evidence="1">
    <location>
        <begin position="1165"/>
        <end position="1184"/>
    </location>
</feature>
<organism evidence="2 3">
    <name type="scientific">Mycena pura</name>
    <dbReference type="NCBI Taxonomy" id="153505"/>
    <lineage>
        <taxon>Eukaryota</taxon>
        <taxon>Fungi</taxon>
        <taxon>Dikarya</taxon>
        <taxon>Basidiomycota</taxon>
        <taxon>Agaricomycotina</taxon>
        <taxon>Agaricomycetes</taxon>
        <taxon>Agaricomycetidae</taxon>
        <taxon>Agaricales</taxon>
        <taxon>Marasmiineae</taxon>
        <taxon>Mycenaceae</taxon>
        <taxon>Mycena</taxon>
    </lineage>
</organism>
<comment type="caution">
    <text evidence="2">The sequence shown here is derived from an EMBL/GenBank/DDBJ whole genome shotgun (WGS) entry which is preliminary data.</text>
</comment>
<sequence length="1298" mass="143953">MANPNSAVQRDTMTDAPPKIQVTNGMSDAAMRNPRKHQAANGTVAAVEAGYTSAFAPVALPSSQDRIDRIEDKLSVPIGDANDAYEKLNAFFTANASTISSVGNALASAANLDVKSIENTITKFAETSSVLMKGLDALGQVHPFVGVAVTAFKLVISLDITRRQNNKKVLLVKIQMQDMMSILFQLRHMRDPEETGPDGTTLKDRMSGLMQSIASDITACGSACDVYIKKSFLAKTIKSKIYESRLAGYVTMFDTHKKAVAFALSVHTALGVDQANRKLDGQDAHLKVIEDKMEALFRKLDTPREREVQKFIDEKGGAKACVDNDETLEELVAKSGESLATLDPTRAGSGDLASAKKLLNKELAEDVDDAFKKNMKLFDRKLEMQSKQLADTISLTGEHIISVLSGGAHERILNADLQAIWKEQGWKGSVKARHFVLALNDYYTEKFSAIDIAVAESAANSVAGSAPPSPILSPAPLAVTDSTATQLEDDRWALAYINVAHLQPILEAVDDDGTGFVSIKEANDFALLRPRGWSLLTWVAFWAGGWHATVTWYKNRIYNLLSAMMRLVQRVKPANVNFAGDYFAGPGIRRVELLLRSTRSAASTAYDDARLASITRAFQDMEAERLESQMKGILYELDDVATIRLITGPRRIERFLYPMLYKLLQRHFDILRVACVHILDETEFSKMRTSLATVFKAVDERTKNLEAIFKSNSLDVRDRLGNFAFGMFQLSYSDRKAAPAHNTIHSFEEEDGFGCDDEDLGPDSDDDEKTTKATLARVDTGILTCEIQDEPINVYDFETLHPPPVTLANPLDGKWTGRLLETDGTATEGVVSMVLTRTADKLTGAAENYLGLLAVEGSVEEDHKIVLTLSWPDGFVAECTGQYDTETDTIKGTWEVKEEENSDSESGSDDEDEDGSDDDSSEDGDDDSNSEDDDDDKSSSSDSTSGDSTGSLTFVFRRTPSSAYRFYCTDAEFTSNRARARWNFAIAAAIDEVQRTRMSWSYLKGRFEERKRFIELMKRDNIDTGYLTPWTPLTDSESAELTRLKSALRSCDARFYNTVAEFELQQLVDPDRDCDSCGRSIRDTWLFCIQCMDDRFYDNIDLCPECVEQTPRRNAFVHKRSHLLVKTYRRLHDGDLAWMVPEARVVAERVKKAFRKAHSLLSRIDGTPTAGRHTGKSKSKSKPPQICCCCGEPASPPCWVCIDCDKDTYICKSCDAKRATALPDGVNPEHKLSHPLVQILDSDPNPEPVTTDGRIIELETRMSGLDSKIASLEEKLENRFASLETILHGMGEKLLVKC</sequence>
<dbReference type="EMBL" id="JARJCW010000001">
    <property type="protein sequence ID" value="KAJ7230020.1"/>
    <property type="molecule type" value="Genomic_DNA"/>
</dbReference>
<evidence type="ECO:0000313" key="3">
    <source>
        <dbReference type="Proteomes" id="UP001219525"/>
    </source>
</evidence>